<reference evidence="2 3" key="1">
    <citation type="journal article" date="2018" name="J. Microbiol.">
        <title>Bacillus spongiae sp. nov., isolated from sponge of Jeju Island.</title>
        <authorList>
            <person name="Lee G.E."/>
            <person name="Im W.T."/>
            <person name="Park J.S."/>
        </authorList>
    </citation>
    <scope>NUCLEOTIDE SEQUENCE [LARGE SCALE GENOMIC DNA]</scope>
    <source>
        <strain evidence="2 3">135PIL107-10</strain>
    </source>
</reference>
<dbReference type="RefSeq" id="WP_336587540.1">
    <property type="nucleotide sequence ID" value="NZ_JBBAXC010000011.1"/>
</dbReference>
<evidence type="ECO:0000256" key="1">
    <source>
        <dbReference type="SAM" id="Phobius"/>
    </source>
</evidence>
<comment type="caution">
    <text evidence="2">The sequence shown here is derived from an EMBL/GenBank/DDBJ whole genome shotgun (WGS) entry which is preliminary data.</text>
</comment>
<dbReference type="Proteomes" id="UP001312865">
    <property type="component" value="Unassembled WGS sequence"/>
</dbReference>
<keyword evidence="1" id="KW-1133">Transmembrane helix</keyword>
<dbReference type="Pfam" id="PF15980">
    <property type="entry name" value="ComGF"/>
    <property type="match status" value="1"/>
</dbReference>
<gene>
    <name evidence="2" type="primary">comGF</name>
    <name evidence="2" type="ORF">WAK64_13625</name>
</gene>
<sequence>MYVKDEKGFTFLENLISFSIFLMITSYFGLLLSQLYQMETRQYGYPHEWHLFLKQLQQEMKAANHIDVYDHYITFQGDGESIRYERYSNLIRRRVNLQGHEVILQGVRESTFVKIDGGVELNMTFKTGETRIAKVYSYIENIDE</sequence>
<dbReference type="InterPro" id="IPR016977">
    <property type="entry name" value="ComGF"/>
</dbReference>
<dbReference type="NCBIfam" id="NF041002">
    <property type="entry name" value="pilin_ComGF"/>
    <property type="match status" value="1"/>
</dbReference>
<protein>
    <submittedName>
        <fullName evidence="2">Competence type IV pilus minor pilin ComGF</fullName>
    </submittedName>
</protein>
<evidence type="ECO:0000313" key="2">
    <source>
        <dbReference type="EMBL" id="MEI5908094.1"/>
    </source>
</evidence>
<proteinExistence type="predicted"/>
<accession>A0ABU8HFD7</accession>
<keyword evidence="3" id="KW-1185">Reference proteome</keyword>
<keyword evidence="1" id="KW-0812">Transmembrane</keyword>
<dbReference type="EMBL" id="JBBAXC010000011">
    <property type="protein sequence ID" value="MEI5908094.1"/>
    <property type="molecule type" value="Genomic_DNA"/>
</dbReference>
<name>A0ABU8HFD7_9BACI</name>
<organism evidence="2 3">
    <name type="scientific">Bacillus spongiae</name>
    <dbReference type="NCBI Taxonomy" id="2683610"/>
    <lineage>
        <taxon>Bacteria</taxon>
        <taxon>Bacillati</taxon>
        <taxon>Bacillota</taxon>
        <taxon>Bacilli</taxon>
        <taxon>Bacillales</taxon>
        <taxon>Bacillaceae</taxon>
        <taxon>Bacillus</taxon>
    </lineage>
</organism>
<keyword evidence="1" id="KW-0472">Membrane</keyword>
<feature type="transmembrane region" description="Helical" evidence="1">
    <location>
        <begin position="15"/>
        <end position="36"/>
    </location>
</feature>
<evidence type="ECO:0000313" key="3">
    <source>
        <dbReference type="Proteomes" id="UP001312865"/>
    </source>
</evidence>